<name>A0A4D7AW34_9HYPH</name>
<dbReference type="Pfam" id="PF05045">
    <property type="entry name" value="RgpF"/>
    <property type="match status" value="1"/>
</dbReference>
<evidence type="ECO:0000313" key="1">
    <source>
        <dbReference type="EMBL" id="QCI63193.1"/>
    </source>
</evidence>
<dbReference type="KEGG" id="pstg:E8M01_02435"/>
<evidence type="ECO:0008006" key="3">
    <source>
        <dbReference type="Google" id="ProtNLM"/>
    </source>
</evidence>
<organism evidence="1 2">
    <name type="scientific">Phreatobacter stygius</name>
    <dbReference type="NCBI Taxonomy" id="1940610"/>
    <lineage>
        <taxon>Bacteria</taxon>
        <taxon>Pseudomonadati</taxon>
        <taxon>Pseudomonadota</taxon>
        <taxon>Alphaproteobacteria</taxon>
        <taxon>Hyphomicrobiales</taxon>
        <taxon>Phreatobacteraceae</taxon>
        <taxon>Phreatobacter</taxon>
    </lineage>
</organism>
<keyword evidence="2" id="KW-1185">Reference proteome</keyword>
<dbReference type="Proteomes" id="UP000298781">
    <property type="component" value="Chromosome"/>
</dbReference>
<accession>A0A4D7AW34</accession>
<sequence length="468" mass="52877">MPVIVGPCASYTTLRDMTLFSKTSRIQAARIDRSRARSPATTRSIRFSICANLAHLATRKNIELSVARPSSMETRSGRRECFRLVQELEATLMRRVQDYSYRTRRRTPLARLRARYSRLFLHLDNVRDIVGGSCKDLLLKSSLMRLAPPEVHHNHPLFPDGSRPRRLCLFASYSKTSVVSDMVLEQLRAYRQAGFSIVFVSMSAGVSKPDLERLSGFCATVIRRDNHGLDFGAWADALRLLAGETTGLDSLLLTNDSNIGPISPLGPWIEKCLASEGIFGLTESLQGGAHLQSYFLLGHGRRATEDLTAFLRKLRVSFSKWILIQRGEIGLTSAMRQRHFVAAVIDHETLENAVLDDIEAQLELSVVCPDLFANFAIDQPPSAGIHDLQEARRIRDRYGLRRRLFNFPLNPTHQLASVLVKTFKFPFIKTELIVKNPARMPFAPDWRYCIDDQSPCSVEMIERHIAGR</sequence>
<gene>
    <name evidence="1" type="ORF">E8M01_02435</name>
</gene>
<proteinExistence type="predicted"/>
<dbReference type="EMBL" id="CP039690">
    <property type="protein sequence ID" value="QCI63193.1"/>
    <property type="molecule type" value="Genomic_DNA"/>
</dbReference>
<evidence type="ECO:0000313" key="2">
    <source>
        <dbReference type="Proteomes" id="UP000298781"/>
    </source>
</evidence>
<reference evidence="1 2" key="1">
    <citation type="submission" date="2019-04" db="EMBL/GenBank/DDBJ databases">
        <title>Phreatobacter aquaticus sp. nov.</title>
        <authorList>
            <person name="Choi A."/>
        </authorList>
    </citation>
    <scope>NUCLEOTIDE SEQUENCE [LARGE SCALE GENOMIC DNA]</scope>
    <source>
        <strain evidence="1 2">KCTC 52518</strain>
    </source>
</reference>
<protein>
    <recommendedName>
        <fullName evidence="3">Rhamnan synthesis protein F</fullName>
    </recommendedName>
</protein>
<dbReference type="OrthoDB" id="8849801at2"/>
<dbReference type="AlphaFoldDB" id="A0A4D7AW34"/>
<dbReference type="InterPro" id="IPR007739">
    <property type="entry name" value="RgpF"/>
</dbReference>